<dbReference type="Pfam" id="PF02355">
    <property type="entry name" value="SecD_SecF_C"/>
    <property type="match status" value="1"/>
</dbReference>
<keyword evidence="4 9" id="KW-0812">Transmembrane</keyword>
<sequence length="311" mass="33477">MEFFRKTPNIGFMQNRVWCYGISAVLILGSIVLLALRGLNLGIDFTGGVIVEVGYTNSVDLDRARDATEAAGFRDPVVQTVGSSREIMVKVLPKEGEDINHVAERIVAALKTVDASAQLRRTDVVGSQVGGELAEKGGLALLFSMIGILIYVGIRFEKKMATGTVLAALHDPFVILGFFALTQMTFDLSVLAAVLAVMGYSINDTVVVFDRVREVFQKMRKASPLEVVNAAVNQTLSRTLMTSFSTLFVVTSLYIVGGESLKGFSMAIIIGVVVGTFSSIFIAAALALDMKLKATDLMPPQKDTSELDAIP</sequence>
<evidence type="ECO:0000256" key="2">
    <source>
        <dbReference type="ARBA" id="ARBA00022448"/>
    </source>
</evidence>
<keyword evidence="8 9" id="KW-0472">Membrane</keyword>
<name>A0A841HUG6_9GAMM</name>
<dbReference type="InterPro" id="IPR022645">
    <property type="entry name" value="SecD/SecF_bac"/>
</dbReference>
<dbReference type="HAMAP" id="MF_01464_B">
    <property type="entry name" value="SecF_B"/>
    <property type="match status" value="1"/>
</dbReference>
<feature type="transmembrane region" description="Helical" evidence="9">
    <location>
        <begin position="188"/>
        <end position="209"/>
    </location>
</feature>
<dbReference type="InterPro" id="IPR048634">
    <property type="entry name" value="SecD_SecF_C"/>
</dbReference>
<keyword evidence="2 9" id="KW-0813">Transport</keyword>
<comment type="function">
    <text evidence="9">Part of the Sec protein translocase complex. Interacts with the SecYEG preprotein conducting channel. SecDF uses the proton motive force (PMF) to complete protein translocation after the ATP-dependent function of SecA.</text>
</comment>
<gene>
    <name evidence="9" type="primary">secF</name>
    <name evidence="11" type="ORF">HNQ60_005478</name>
</gene>
<evidence type="ECO:0000313" key="11">
    <source>
        <dbReference type="EMBL" id="MBB6096556.1"/>
    </source>
</evidence>
<accession>A0A841HUG6</accession>
<evidence type="ECO:0000256" key="5">
    <source>
        <dbReference type="ARBA" id="ARBA00022927"/>
    </source>
</evidence>
<protein>
    <recommendedName>
        <fullName evidence="9">Protein-export membrane protein SecF</fullName>
    </recommendedName>
</protein>
<dbReference type="RefSeq" id="WP_184335943.1">
    <property type="nucleotide sequence ID" value="NZ_JACHHZ010000008.1"/>
</dbReference>
<dbReference type="GO" id="GO:0043952">
    <property type="term" value="P:protein transport by the Sec complex"/>
    <property type="evidence" value="ECO:0007669"/>
    <property type="project" value="UniProtKB-UniRule"/>
</dbReference>
<dbReference type="GO" id="GO:0005886">
    <property type="term" value="C:plasma membrane"/>
    <property type="evidence" value="ECO:0007669"/>
    <property type="project" value="UniProtKB-SubCell"/>
</dbReference>
<evidence type="ECO:0000256" key="6">
    <source>
        <dbReference type="ARBA" id="ARBA00022989"/>
    </source>
</evidence>
<dbReference type="PANTHER" id="PTHR30081">
    <property type="entry name" value="PROTEIN-EXPORT MEMBRANE PROTEIN SEC"/>
    <property type="match status" value="1"/>
</dbReference>
<evidence type="ECO:0000256" key="8">
    <source>
        <dbReference type="ARBA" id="ARBA00023136"/>
    </source>
</evidence>
<dbReference type="PRINTS" id="PR01755">
    <property type="entry name" value="SECFTRNLCASE"/>
</dbReference>
<dbReference type="Proteomes" id="UP000588068">
    <property type="component" value="Unassembled WGS sequence"/>
</dbReference>
<evidence type="ECO:0000256" key="1">
    <source>
        <dbReference type="ARBA" id="ARBA00004651"/>
    </source>
</evidence>
<keyword evidence="7 9" id="KW-0811">Translocation</keyword>
<comment type="caution">
    <text evidence="11">The sequence shown here is derived from an EMBL/GenBank/DDBJ whole genome shotgun (WGS) entry which is preliminary data.</text>
</comment>
<evidence type="ECO:0000256" key="9">
    <source>
        <dbReference type="HAMAP-Rule" id="MF_01464"/>
    </source>
</evidence>
<feature type="domain" description="Protein export membrane protein SecD/SecF C-terminal" evidence="10">
    <location>
        <begin position="108"/>
        <end position="291"/>
    </location>
</feature>
<organism evidence="11 12">
    <name type="scientific">Povalibacter uvarum</name>
    <dbReference type="NCBI Taxonomy" id="732238"/>
    <lineage>
        <taxon>Bacteria</taxon>
        <taxon>Pseudomonadati</taxon>
        <taxon>Pseudomonadota</taxon>
        <taxon>Gammaproteobacteria</taxon>
        <taxon>Steroidobacterales</taxon>
        <taxon>Steroidobacteraceae</taxon>
        <taxon>Povalibacter</taxon>
    </lineage>
</organism>
<dbReference type="SUPFAM" id="SSF82866">
    <property type="entry name" value="Multidrug efflux transporter AcrB transmembrane domain"/>
    <property type="match status" value="1"/>
</dbReference>
<keyword evidence="6 9" id="KW-1133">Transmembrane helix</keyword>
<comment type="subunit">
    <text evidence="9">Forms a complex with SecD. Part of the essential Sec protein translocation apparatus which comprises SecA, SecYEG and auxiliary proteins SecDF-YajC and YidC.</text>
</comment>
<proteinExistence type="inferred from homology"/>
<feature type="transmembrane region" description="Helical" evidence="9">
    <location>
        <begin position="17"/>
        <end position="36"/>
    </location>
</feature>
<dbReference type="GO" id="GO:0065002">
    <property type="term" value="P:intracellular protein transmembrane transport"/>
    <property type="evidence" value="ECO:0007669"/>
    <property type="project" value="UniProtKB-UniRule"/>
</dbReference>
<evidence type="ECO:0000313" key="12">
    <source>
        <dbReference type="Proteomes" id="UP000588068"/>
    </source>
</evidence>
<dbReference type="Pfam" id="PF07549">
    <property type="entry name" value="Sec_GG"/>
    <property type="match status" value="1"/>
</dbReference>
<dbReference type="NCBIfam" id="TIGR00966">
    <property type="entry name" value="transloc_SecF"/>
    <property type="match status" value="1"/>
</dbReference>
<comment type="subcellular location">
    <subcellularLocation>
        <location evidence="1 9">Cell membrane</location>
        <topology evidence="1 9">Multi-pass membrane protein</topology>
    </subcellularLocation>
</comment>
<keyword evidence="12" id="KW-1185">Reference proteome</keyword>
<feature type="transmembrane region" description="Helical" evidence="9">
    <location>
        <begin position="263"/>
        <end position="288"/>
    </location>
</feature>
<evidence type="ECO:0000256" key="7">
    <source>
        <dbReference type="ARBA" id="ARBA00023010"/>
    </source>
</evidence>
<dbReference type="NCBIfam" id="TIGR00916">
    <property type="entry name" value="2A0604s01"/>
    <property type="match status" value="1"/>
</dbReference>
<keyword evidence="3 9" id="KW-1003">Cell membrane</keyword>
<dbReference type="GO" id="GO:0015450">
    <property type="term" value="F:protein-transporting ATPase activity"/>
    <property type="evidence" value="ECO:0007669"/>
    <property type="project" value="InterPro"/>
</dbReference>
<dbReference type="GO" id="GO:0006605">
    <property type="term" value="P:protein targeting"/>
    <property type="evidence" value="ECO:0007669"/>
    <property type="project" value="UniProtKB-UniRule"/>
</dbReference>
<feature type="transmembrane region" description="Helical" evidence="9">
    <location>
        <begin position="161"/>
        <end position="182"/>
    </location>
</feature>
<dbReference type="Gene3D" id="1.20.1640.10">
    <property type="entry name" value="Multidrug efflux transporter AcrB transmembrane domain"/>
    <property type="match status" value="1"/>
</dbReference>
<dbReference type="InterPro" id="IPR055344">
    <property type="entry name" value="SecD_SecF_C_bact"/>
</dbReference>
<feature type="transmembrane region" description="Helical" evidence="9">
    <location>
        <begin position="239"/>
        <end position="257"/>
    </location>
</feature>
<dbReference type="InterPro" id="IPR005665">
    <property type="entry name" value="SecF_bac"/>
</dbReference>
<dbReference type="InterPro" id="IPR022813">
    <property type="entry name" value="SecD/SecF_arch_bac"/>
</dbReference>
<comment type="similarity">
    <text evidence="9">Belongs to the SecD/SecF family. SecF subfamily.</text>
</comment>
<evidence type="ECO:0000256" key="4">
    <source>
        <dbReference type="ARBA" id="ARBA00022692"/>
    </source>
</evidence>
<keyword evidence="5 9" id="KW-0653">Protein transport</keyword>
<dbReference type="EMBL" id="JACHHZ010000008">
    <property type="protein sequence ID" value="MBB6096556.1"/>
    <property type="molecule type" value="Genomic_DNA"/>
</dbReference>
<dbReference type="AlphaFoldDB" id="A0A841HUG6"/>
<evidence type="ECO:0000259" key="10">
    <source>
        <dbReference type="Pfam" id="PF02355"/>
    </source>
</evidence>
<feature type="transmembrane region" description="Helical" evidence="9">
    <location>
        <begin position="137"/>
        <end position="154"/>
    </location>
</feature>
<dbReference type="InterPro" id="IPR022646">
    <property type="entry name" value="SecD/SecF_CS"/>
</dbReference>
<evidence type="ECO:0000256" key="3">
    <source>
        <dbReference type="ARBA" id="ARBA00022475"/>
    </source>
</evidence>
<reference evidence="11 12" key="1">
    <citation type="submission" date="2020-08" db="EMBL/GenBank/DDBJ databases">
        <title>Genomic Encyclopedia of Type Strains, Phase IV (KMG-IV): sequencing the most valuable type-strain genomes for metagenomic binning, comparative biology and taxonomic classification.</title>
        <authorList>
            <person name="Goeker M."/>
        </authorList>
    </citation>
    <scope>NUCLEOTIDE SEQUENCE [LARGE SCALE GENOMIC DNA]</scope>
    <source>
        <strain evidence="11 12">DSM 26723</strain>
    </source>
</reference>
<dbReference type="PANTHER" id="PTHR30081:SF8">
    <property type="entry name" value="PROTEIN TRANSLOCASE SUBUNIT SECF"/>
    <property type="match status" value="1"/>
</dbReference>